<evidence type="ECO:0000256" key="6">
    <source>
        <dbReference type="ARBA" id="ARBA00023136"/>
    </source>
</evidence>
<dbReference type="PROSITE" id="PS50866">
    <property type="entry name" value="GOLD"/>
    <property type="match status" value="1"/>
</dbReference>
<evidence type="ECO:0000313" key="12">
    <source>
        <dbReference type="EMBL" id="CAE0257638.1"/>
    </source>
</evidence>
<evidence type="ECO:0000256" key="5">
    <source>
        <dbReference type="ARBA" id="ARBA00022989"/>
    </source>
</evidence>
<evidence type="ECO:0000256" key="7">
    <source>
        <dbReference type="ARBA" id="ARBA00037847"/>
    </source>
</evidence>
<dbReference type="SUPFAM" id="SSF101576">
    <property type="entry name" value="Supernatant protein factor (SPF), C-terminal domain"/>
    <property type="match status" value="1"/>
</dbReference>
<keyword evidence="3 8" id="KW-0812">Transmembrane</keyword>
<keyword evidence="6 9" id="KW-0472">Membrane</keyword>
<accession>A0A7S3DHW7</accession>
<evidence type="ECO:0000259" key="11">
    <source>
        <dbReference type="PROSITE" id="PS50866"/>
    </source>
</evidence>
<dbReference type="AlphaFoldDB" id="A0A7S3DHW7"/>
<evidence type="ECO:0000256" key="9">
    <source>
        <dbReference type="SAM" id="Phobius"/>
    </source>
</evidence>
<dbReference type="EMBL" id="HBIB01030733">
    <property type="protein sequence ID" value="CAE0257638.1"/>
    <property type="molecule type" value="Transcribed_RNA"/>
</dbReference>
<proteinExistence type="inferred from homology"/>
<feature type="signal peptide" evidence="10">
    <location>
        <begin position="1"/>
        <end position="21"/>
    </location>
</feature>
<dbReference type="Pfam" id="PF01105">
    <property type="entry name" value="EMP24_GP25L"/>
    <property type="match status" value="1"/>
</dbReference>
<evidence type="ECO:0000256" key="2">
    <source>
        <dbReference type="ARBA" id="ARBA00007104"/>
    </source>
</evidence>
<keyword evidence="5 9" id="KW-1133">Transmembrane helix</keyword>
<evidence type="ECO:0000256" key="4">
    <source>
        <dbReference type="ARBA" id="ARBA00022729"/>
    </source>
</evidence>
<dbReference type="InterPro" id="IPR015720">
    <property type="entry name" value="Emp24-like"/>
</dbReference>
<gene>
    <name evidence="12" type="ORF">PBIL07802_LOCUS19898</name>
</gene>
<organism evidence="12">
    <name type="scientific">Palpitomonas bilix</name>
    <dbReference type="NCBI Taxonomy" id="652834"/>
    <lineage>
        <taxon>Eukaryota</taxon>
        <taxon>Eukaryota incertae sedis</taxon>
    </lineage>
</organism>
<dbReference type="InterPro" id="IPR009038">
    <property type="entry name" value="GOLD_dom"/>
</dbReference>
<dbReference type="GO" id="GO:0016020">
    <property type="term" value="C:membrane"/>
    <property type="evidence" value="ECO:0007669"/>
    <property type="project" value="UniProtKB-SubCell"/>
</dbReference>
<feature type="chain" id="PRO_5030889934" description="GOLD domain-containing protein" evidence="10">
    <location>
        <begin position="22"/>
        <end position="206"/>
    </location>
</feature>
<evidence type="ECO:0000256" key="3">
    <source>
        <dbReference type="ARBA" id="ARBA00022692"/>
    </source>
</evidence>
<comment type="similarity">
    <text evidence="2 8">Belongs to the EMP24/GP25L family.</text>
</comment>
<sequence length="206" mass="23140">MLCKYACSVLLLSTFLLAASSLTFELDPHRQQCFYDEVKSGARVIGSYEVSQGGLLDVDVVVKGPDASELFKKDKSGTGRFTFNAEASGEYSFCFSNKMSSVSKKTVSFAIEVGDEDLSTGTKGELARQEHIDPIEKGILKLSEAIRGLQAEQEYLKMRERAHRDTSESTNARVLWWSILEASVLVAMSMWQIYYLRRFFEVKTTI</sequence>
<dbReference type="SMART" id="SM01190">
    <property type="entry name" value="EMP24_GP25L"/>
    <property type="match status" value="1"/>
</dbReference>
<dbReference type="GO" id="GO:0012505">
    <property type="term" value="C:endomembrane system"/>
    <property type="evidence" value="ECO:0007669"/>
    <property type="project" value="UniProtKB-SubCell"/>
</dbReference>
<feature type="transmembrane region" description="Helical" evidence="9">
    <location>
        <begin position="174"/>
        <end position="196"/>
    </location>
</feature>
<reference evidence="12" key="1">
    <citation type="submission" date="2021-01" db="EMBL/GenBank/DDBJ databases">
        <authorList>
            <person name="Corre E."/>
            <person name="Pelletier E."/>
            <person name="Niang G."/>
            <person name="Scheremetjew M."/>
            <person name="Finn R."/>
            <person name="Kale V."/>
            <person name="Holt S."/>
            <person name="Cochrane G."/>
            <person name="Meng A."/>
            <person name="Brown T."/>
            <person name="Cohen L."/>
        </authorList>
    </citation>
    <scope>NUCLEOTIDE SEQUENCE</scope>
    <source>
        <strain evidence="12">NIES-2562</strain>
    </source>
</reference>
<feature type="domain" description="GOLD" evidence="11">
    <location>
        <begin position="31"/>
        <end position="113"/>
    </location>
</feature>
<dbReference type="InterPro" id="IPR036598">
    <property type="entry name" value="GOLD_dom_sf"/>
</dbReference>
<protein>
    <recommendedName>
        <fullName evidence="11">GOLD domain-containing protein</fullName>
    </recommendedName>
</protein>
<evidence type="ECO:0000256" key="1">
    <source>
        <dbReference type="ARBA" id="ARBA00004479"/>
    </source>
</evidence>
<keyword evidence="4 10" id="KW-0732">Signal</keyword>
<evidence type="ECO:0000256" key="8">
    <source>
        <dbReference type="RuleBase" id="RU003827"/>
    </source>
</evidence>
<dbReference type="PANTHER" id="PTHR22811">
    <property type="entry name" value="TRANSMEMBRANE EMP24 DOMAIN-CONTAINING PROTEIN"/>
    <property type="match status" value="1"/>
</dbReference>
<evidence type="ECO:0000256" key="10">
    <source>
        <dbReference type="SAM" id="SignalP"/>
    </source>
</evidence>
<comment type="subcellular location">
    <subcellularLocation>
        <location evidence="7">Endomembrane system</location>
        <topology evidence="7">Single-pass membrane protein</topology>
    </subcellularLocation>
    <subcellularLocation>
        <location evidence="1 8">Membrane</location>
        <topology evidence="1 8">Single-pass type I membrane protein</topology>
    </subcellularLocation>
</comment>
<name>A0A7S3DHW7_9EUKA</name>